<keyword evidence="1" id="KW-0732">Signal</keyword>
<name>A0A7C9IHQ1_9RHOB</name>
<evidence type="ECO:0000313" key="3">
    <source>
        <dbReference type="EMBL" id="MXQ08787.1"/>
    </source>
</evidence>
<dbReference type="InterPro" id="IPR036465">
    <property type="entry name" value="vWFA_dom_sf"/>
</dbReference>
<reference evidence="3 4" key="2">
    <citation type="submission" date="2020-03" db="EMBL/GenBank/DDBJ databases">
        <title>Kangsaoukella pontilimi gen. nov., sp. nov., a new member of the family Rhodobacteraceae isolated from a tidal mudflat.</title>
        <authorList>
            <person name="Kim I.S."/>
        </authorList>
    </citation>
    <scope>NUCLEOTIDE SEQUENCE [LARGE SCALE GENOMIC DNA]</scope>
    <source>
        <strain evidence="3 4">GH1-50</strain>
    </source>
</reference>
<dbReference type="Pfam" id="PF06707">
    <property type="entry name" value="DUF1194"/>
    <property type="match status" value="1"/>
</dbReference>
<evidence type="ECO:0000259" key="2">
    <source>
        <dbReference type="PROSITE" id="PS50234"/>
    </source>
</evidence>
<feature type="chain" id="PRO_5028964921" evidence="1">
    <location>
        <begin position="23"/>
        <end position="228"/>
    </location>
</feature>
<dbReference type="EMBL" id="WUPT01000002">
    <property type="protein sequence ID" value="MXQ08787.1"/>
    <property type="molecule type" value="Genomic_DNA"/>
</dbReference>
<comment type="caution">
    <text evidence="3">The sequence shown here is derived from an EMBL/GenBank/DDBJ whole genome shotgun (WGS) entry which is preliminary data.</text>
</comment>
<dbReference type="SUPFAM" id="SSF53300">
    <property type="entry name" value="vWA-like"/>
    <property type="match status" value="1"/>
</dbReference>
<organism evidence="3 4">
    <name type="scientific">Kangsaoukella pontilimi</name>
    <dbReference type="NCBI Taxonomy" id="2691042"/>
    <lineage>
        <taxon>Bacteria</taxon>
        <taxon>Pseudomonadati</taxon>
        <taxon>Pseudomonadota</taxon>
        <taxon>Alphaproteobacteria</taxon>
        <taxon>Rhodobacterales</taxon>
        <taxon>Paracoccaceae</taxon>
        <taxon>Kangsaoukella</taxon>
    </lineage>
</organism>
<dbReference type="Proteomes" id="UP000480350">
    <property type="component" value="Unassembled WGS sequence"/>
</dbReference>
<gene>
    <name evidence="3" type="ORF">GQ651_13095</name>
</gene>
<evidence type="ECO:0000313" key="4">
    <source>
        <dbReference type="Proteomes" id="UP000480350"/>
    </source>
</evidence>
<feature type="signal peptide" evidence="1">
    <location>
        <begin position="1"/>
        <end position="22"/>
    </location>
</feature>
<protein>
    <submittedName>
        <fullName evidence="3">DUF1194 domain-containing protein</fullName>
    </submittedName>
</protein>
<dbReference type="InterPro" id="IPR002035">
    <property type="entry name" value="VWF_A"/>
</dbReference>
<dbReference type="Gene3D" id="3.40.50.410">
    <property type="entry name" value="von Willebrand factor, type A domain"/>
    <property type="match status" value="1"/>
</dbReference>
<accession>A0A7C9IHQ1</accession>
<feature type="domain" description="VWFA" evidence="2">
    <location>
        <begin position="26"/>
        <end position="215"/>
    </location>
</feature>
<proteinExistence type="predicted"/>
<keyword evidence="4" id="KW-1185">Reference proteome</keyword>
<dbReference type="PROSITE" id="PS50234">
    <property type="entry name" value="VWFA"/>
    <property type="match status" value="1"/>
</dbReference>
<dbReference type="InterPro" id="IPR010607">
    <property type="entry name" value="DUF1194"/>
</dbReference>
<sequence>MVIRLTAIALSLALALPAPASACRLALLLAVDVSSSVDANEDRLQRNGLASALISPEVQTAFFSDPRPVALAAFEWSGRWRQTTILPWREIRGPADLVAAAEEVAASTRSETRFPTALGYALGHAASLLEEAPVCDRQVIDVSGDGRNNEGFKPELAYRNFPLDGVTVNALAIGGSVTLDEMVDYYRNEVIRGPGAFVEEAQDYADFERAMRRKLEREVAAMVVGSRR</sequence>
<evidence type="ECO:0000256" key="1">
    <source>
        <dbReference type="SAM" id="SignalP"/>
    </source>
</evidence>
<dbReference type="AlphaFoldDB" id="A0A7C9IHQ1"/>
<reference evidence="3 4" key="1">
    <citation type="submission" date="2019-12" db="EMBL/GenBank/DDBJ databases">
        <authorList>
            <person name="Lee S.D."/>
        </authorList>
    </citation>
    <scope>NUCLEOTIDE SEQUENCE [LARGE SCALE GENOMIC DNA]</scope>
    <source>
        <strain evidence="3 4">GH1-50</strain>
    </source>
</reference>